<evidence type="ECO:0000313" key="2">
    <source>
        <dbReference type="Proteomes" id="UP000726777"/>
    </source>
</evidence>
<dbReference type="RefSeq" id="WP_228085563.1">
    <property type="nucleotide sequence ID" value="NZ_JACVHL010000002.1"/>
</dbReference>
<proteinExistence type="predicted"/>
<organism evidence="1 2">
    <name type="scientific">Vibrio parahaemolyticus</name>
    <dbReference type="NCBI Taxonomy" id="670"/>
    <lineage>
        <taxon>Bacteria</taxon>
        <taxon>Pseudomonadati</taxon>
        <taxon>Pseudomonadota</taxon>
        <taxon>Gammaproteobacteria</taxon>
        <taxon>Vibrionales</taxon>
        <taxon>Vibrionaceae</taxon>
        <taxon>Vibrio</taxon>
    </lineage>
</organism>
<dbReference type="AlphaFoldDB" id="A0A9Q3U7S2"/>
<accession>A0A9Q3U7S2</accession>
<gene>
    <name evidence="1" type="ORF">IB292_02450</name>
</gene>
<protein>
    <submittedName>
        <fullName evidence="1">Uncharacterized protein</fullName>
    </submittedName>
</protein>
<reference evidence="1" key="1">
    <citation type="submission" date="2020-09" db="EMBL/GenBank/DDBJ databases">
        <title>Genome sequence of Vibrio parahaemolyticus isolates.</title>
        <authorList>
            <person name="Hammerl J.A."/>
            <person name="Strauch E."/>
        </authorList>
    </citation>
    <scope>NUCLEOTIDE SEQUENCE</scope>
    <source>
        <strain evidence="1">17-VB00146</strain>
    </source>
</reference>
<name>A0A9Q3U7S2_VIBPH</name>
<comment type="caution">
    <text evidence="1">The sequence shown here is derived from an EMBL/GenBank/DDBJ whole genome shotgun (WGS) entry which is preliminary data.</text>
</comment>
<evidence type="ECO:0000313" key="1">
    <source>
        <dbReference type="EMBL" id="MCC3803889.1"/>
    </source>
</evidence>
<sequence>MKLQQYIDQNGGYLIYTTEDNSWRMLIQDFNDTNRHIVEVPFTKFLKSSKFMNALDVDVTEVDLHEKAWASLTYLYNRKHHLDIGKGLIKKLPTYLANTKDDRRTAMVVEVGNKYALVEMFDEIGKVVTYDDLNTLCVIATFGYFTKHLDKDSIAITKLNDTLKQYENGQLKLRDHMKEPQNQILIDSFIDRLRADVTENKHSHLDDFTHWVNSTVLEGEKLPFNLWNELCFKFQTSKSVTN</sequence>
<dbReference type="Proteomes" id="UP000726777">
    <property type="component" value="Unassembled WGS sequence"/>
</dbReference>
<dbReference type="EMBL" id="JACVHL010000002">
    <property type="protein sequence ID" value="MCC3803889.1"/>
    <property type="molecule type" value="Genomic_DNA"/>
</dbReference>